<dbReference type="PANTHER" id="PTHR43798:SF29">
    <property type="entry name" value="AB HYDROLASE-1 DOMAIN-CONTAINING PROTEIN"/>
    <property type="match status" value="1"/>
</dbReference>
<dbReference type="InterPro" id="IPR050266">
    <property type="entry name" value="AB_hydrolase_sf"/>
</dbReference>
<dbReference type="InterPro" id="IPR029058">
    <property type="entry name" value="AB_hydrolase_fold"/>
</dbReference>
<dbReference type="SUPFAM" id="SSF53474">
    <property type="entry name" value="alpha/beta-Hydrolases"/>
    <property type="match status" value="1"/>
</dbReference>
<dbReference type="AlphaFoldDB" id="A0A936ZLW3"/>
<evidence type="ECO:0000313" key="2">
    <source>
        <dbReference type="EMBL" id="MBL0420091.1"/>
    </source>
</evidence>
<dbReference type="GO" id="GO:0016787">
    <property type="term" value="F:hydrolase activity"/>
    <property type="evidence" value="ECO:0007669"/>
    <property type="project" value="UniProtKB-KW"/>
</dbReference>
<dbReference type="Gene3D" id="3.40.50.1820">
    <property type="entry name" value="alpha/beta hydrolase"/>
    <property type="match status" value="1"/>
</dbReference>
<proteinExistence type="predicted"/>
<reference evidence="2" key="1">
    <citation type="submission" date="2021-01" db="EMBL/GenBank/DDBJ databases">
        <title>Ramlibacter sp. strain AW1 16S ribosomal RNA gene Genome sequencing and assembly.</title>
        <authorList>
            <person name="Kang M."/>
        </authorList>
    </citation>
    <scope>NUCLEOTIDE SEQUENCE</scope>
    <source>
        <strain evidence="2">AW1</strain>
    </source>
</reference>
<dbReference type="Proteomes" id="UP000613011">
    <property type="component" value="Unassembled WGS sequence"/>
</dbReference>
<dbReference type="PANTHER" id="PTHR43798">
    <property type="entry name" value="MONOACYLGLYCEROL LIPASE"/>
    <property type="match status" value="1"/>
</dbReference>
<dbReference type="RefSeq" id="WP_201683081.1">
    <property type="nucleotide sequence ID" value="NZ_JAEQNA010000001.1"/>
</dbReference>
<keyword evidence="2" id="KW-0378">Hydrolase</keyword>
<dbReference type="EMBL" id="JAEQNA010000001">
    <property type="protein sequence ID" value="MBL0420091.1"/>
    <property type="molecule type" value="Genomic_DNA"/>
</dbReference>
<protein>
    <submittedName>
        <fullName evidence="2">Alpha/beta hydrolase</fullName>
    </submittedName>
</protein>
<organism evidence="2 3">
    <name type="scientific">Ramlibacter aurantiacus</name>
    <dbReference type="NCBI Taxonomy" id="2801330"/>
    <lineage>
        <taxon>Bacteria</taxon>
        <taxon>Pseudomonadati</taxon>
        <taxon>Pseudomonadota</taxon>
        <taxon>Betaproteobacteria</taxon>
        <taxon>Burkholderiales</taxon>
        <taxon>Comamonadaceae</taxon>
        <taxon>Ramlibacter</taxon>
    </lineage>
</organism>
<dbReference type="PRINTS" id="PR00111">
    <property type="entry name" value="ABHYDROLASE"/>
</dbReference>
<dbReference type="InterPro" id="IPR000073">
    <property type="entry name" value="AB_hydrolase_1"/>
</dbReference>
<sequence>MERPTLVMLPGLLCDDAVWAPQQQALAGAPCFIPDYGLASSITQMARLVLEQAPAERFALAGHSMGGRVALEMARLAPARIQRIALLDTGYEARQPGDAGDAEQRKRLALLEIARTRGMREMAREWAVGMVHPDRLDTPVFEAVLDMVARKTPEVFAAQIEALLHRPDATPVLQGLRCPTLLACGRQDAWSPLQRHEEMQALVPGSRLVVIENSGHMSTMEQPEAVSAALREWLVD</sequence>
<keyword evidence="3" id="KW-1185">Reference proteome</keyword>
<name>A0A936ZLW3_9BURK</name>
<feature type="domain" description="AB hydrolase-1" evidence="1">
    <location>
        <begin position="6"/>
        <end position="229"/>
    </location>
</feature>
<accession>A0A936ZLW3</accession>
<gene>
    <name evidence="2" type="ORF">JI739_06990</name>
</gene>
<evidence type="ECO:0000313" key="3">
    <source>
        <dbReference type="Proteomes" id="UP000613011"/>
    </source>
</evidence>
<dbReference type="Pfam" id="PF12697">
    <property type="entry name" value="Abhydrolase_6"/>
    <property type="match status" value="1"/>
</dbReference>
<evidence type="ECO:0000259" key="1">
    <source>
        <dbReference type="Pfam" id="PF12697"/>
    </source>
</evidence>
<comment type="caution">
    <text evidence="2">The sequence shown here is derived from an EMBL/GenBank/DDBJ whole genome shotgun (WGS) entry which is preliminary data.</text>
</comment>